<reference evidence="13" key="1">
    <citation type="submission" date="2020-08" db="EMBL/GenBank/DDBJ databases">
        <title>Molecular evolution of chloroplast genomes in Pilea (Urticaceae): insight into the adaptive evolution of protein-coding genes.</title>
        <authorList>
            <person name="Li J."/>
        </authorList>
    </citation>
    <scope>NUCLEOTIDE SEQUENCE</scope>
</reference>
<evidence type="ECO:0000313" key="13">
    <source>
        <dbReference type="EMBL" id="QPK42719.1"/>
    </source>
</evidence>
<comment type="subunit">
    <text evidence="8">Component of the chloroplastic Clp protease core complex.</text>
</comment>
<dbReference type="InterPro" id="IPR001907">
    <property type="entry name" value="ClpP"/>
</dbReference>
<dbReference type="InterPro" id="IPR018215">
    <property type="entry name" value="ClpP_Ser_AS"/>
</dbReference>
<dbReference type="PRINTS" id="PR00127">
    <property type="entry name" value="CLPPROTEASEP"/>
</dbReference>
<comment type="subcellular location">
    <subcellularLocation>
        <location evidence="8">Plastid</location>
        <location evidence="8">Chloroplast stroma</location>
    </subcellularLocation>
</comment>
<dbReference type="GO" id="GO:0006515">
    <property type="term" value="P:protein quality control for misfolded or incompletely synthesized proteins"/>
    <property type="evidence" value="ECO:0007669"/>
    <property type="project" value="TreeGrafter"/>
</dbReference>
<dbReference type="PROSITE" id="PS00382">
    <property type="entry name" value="CLP_PROTEASE_HIS"/>
    <property type="match status" value="1"/>
</dbReference>
<dbReference type="GO" id="GO:0004252">
    <property type="term" value="F:serine-type endopeptidase activity"/>
    <property type="evidence" value="ECO:0007669"/>
    <property type="project" value="UniProtKB-UniRule"/>
</dbReference>
<dbReference type="GeneID" id="63658940"/>
<dbReference type="HAMAP" id="MF_00444">
    <property type="entry name" value="ClpP"/>
    <property type="match status" value="1"/>
</dbReference>
<comment type="catalytic activity">
    <reaction evidence="6 8 10">
        <text>Hydrolysis of proteins to small peptides in the presence of ATP and magnesium. alpha-casein is the usual test substrate. In the absence of ATP, only oligopeptides shorter than five residues are hydrolyzed (such as succinyl-Leu-Tyr-|-NHMec, and Leu-Tyr-Leu-|-Tyr-Trp, in which cleavage of the -Tyr-|-Leu- and -Tyr-|-Trp bonds also occurs).</text>
        <dbReference type="EC" id="3.4.21.92"/>
    </reaction>
</comment>
<dbReference type="EMBL" id="MT876480">
    <property type="protein sequence ID" value="QPK42719.1"/>
    <property type="molecule type" value="Genomic_DNA"/>
</dbReference>
<keyword evidence="4 8" id="KW-0378">Hydrolase</keyword>
<evidence type="ECO:0000256" key="2">
    <source>
        <dbReference type="ARBA" id="ARBA00022640"/>
    </source>
</evidence>
<accession>A0A7T0IJB7</accession>
<dbReference type="GO" id="GO:0009570">
    <property type="term" value="C:chloroplast stroma"/>
    <property type="evidence" value="ECO:0007669"/>
    <property type="project" value="UniProtKB-SubCell"/>
</dbReference>
<keyword evidence="5 8" id="KW-0720">Serine protease</keyword>
<comment type="function">
    <text evidence="7 8">Cleaves peptides in various proteins in a process that requires ATP hydrolysis. Has a chymotrypsin-like activity. Plays a major role in the degradation of misfolded proteins.</text>
</comment>
<evidence type="ECO:0000256" key="12">
    <source>
        <dbReference type="RuleBase" id="RU003567"/>
    </source>
</evidence>
<evidence type="ECO:0000256" key="4">
    <source>
        <dbReference type="ARBA" id="ARBA00022801"/>
    </source>
</evidence>
<feature type="active site" evidence="8 10">
    <location>
        <position position="126"/>
    </location>
</feature>
<evidence type="ECO:0000256" key="3">
    <source>
        <dbReference type="ARBA" id="ARBA00022670"/>
    </source>
</evidence>
<dbReference type="PROSITE" id="PS00381">
    <property type="entry name" value="CLP_PROTEASE_SER"/>
    <property type="match status" value="1"/>
</dbReference>
<dbReference type="FunFam" id="3.90.226.10:FF:000006">
    <property type="entry name" value="ATP-dependent Clp protease proteolytic subunit"/>
    <property type="match status" value="1"/>
</dbReference>
<evidence type="ECO:0000256" key="1">
    <source>
        <dbReference type="ARBA" id="ARBA00007039"/>
    </source>
</evidence>
<evidence type="ECO:0000256" key="11">
    <source>
        <dbReference type="RuleBase" id="RU000549"/>
    </source>
</evidence>
<keyword evidence="3 8" id="KW-0645">Protease</keyword>
<gene>
    <name evidence="8 13" type="primary">clpP</name>
</gene>
<evidence type="ECO:0000256" key="9">
    <source>
        <dbReference type="PROSITE-ProRule" id="PRU10085"/>
    </source>
</evidence>
<keyword evidence="2 13" id="KW-0934">Plastid</keyword>
<dbReference type="Gene3D" id="3.90.226.10">
    <property type="entry name" value="2-enoyl-CoA Hydratase, Chain A, domain 1"/>
    <property type="match status" value="1"/>
</dbReference>
<evidence type="ECO:0000256" key="7">
    <source>
        <dbReference type="ARBA" id="ARBA00055217"/>
    </source>
</evidence>
<evidence type="ECO:0000256" key="6">
    <source>
        <dbReference type="ARBA" id="ARBA00034021"/>
    </source>
</evidence>
<keyword evidence="13" id="KW-0150">Chloroplast</keyword>
<comment type="similarity">
    <text evidence="1 8 12">Belongs to the peptidase S14 family.</text>
</comment>
<dbReference type="InterPro" id="IPR033135">
    <property type="entry name" value="ClpP_His_AS"/>
</dbReference>
<dbReference type="RefSeq" id="YP_010048099.1">
    <property type="nucleotide sequence ID" value="NC_054344.1"/>
</dbReference>
<name>A0A7T0IJB7_9ROSA</name>
<dbReference type="Pfam" id="PF00574">
    <property type="entry name" value="CLP_protease"/>
    <property type="match status" value="1"/>
</dbReference>
<dbReference type="PANTHER" id="PTHR10381:SF15">
    <property type="entry name" value="CHLOROPLASTIC ATP-DEPENDENT CLP PROTEASE PROTEOLYTIC SUBUNIT 1"/>
    <property type="match status" value="1"/>
</dbReference>
<dbReference type="SUPFAM" id="SSF52096">
    <property type="entry name" value="ClpP/crotonase"/>
    <property type="match status" value="1"/>
</dbReference>
<proteinExistence type="inferred from homology"/>
<sequence length="196" mass="22006">MPIGVPQVTFQNPGDEEESWVDLYNRLYRERVIFLGQEVDPEASNQLIGLIVYLSVEDDTKDLYLFINSPGGSVIPGLAVYDTMQFVQPDIQTICVGLAASMASFLLVGGEITKRIAFPHAWVMIHQPSSSFSTTRMLNFIMEVKELLKMRETLTKVYAQRTGKSLWVVSEDMERDAFMSAREAQTYGLIDLVAVG</sequence>
<geneLocation type="chloroplast" evidence="13"/>
<evidence type="ECO:0000256" key="8">
    <source>
        <dbReference type="HAMAP-Rule" id="MF_00444"/>
    </source>
</evidence>
<dbReference type="PANTHER" id="PTHR10381">
    <property type="entry name" value="ATP-DEPENDENT CLP PROTEASE PROTEOLYTIC SUBUNIT"/>
    <property type="match status" value="1"/>
</dbReference>
<dbReference type="GO" id="GO:0051117">
    <property type="term" value="F:ATPase binding"/>
    <property type="evidence" value="ECO:0007669"/>
    <property type="project" value="TreeGrafter"/>
</dbReference>
<dbReference type="GO" id="GO:0004176">
    <property type="term" value="F:ATP-dependent peptidase activity"/>
    <property type="evidence" value="ECO:0007669"/>
    <property type="project" value="InterPro"/>
</dbReference>
<feature type="active site" evidence="9">
    <location>
        <position position="101"/>
    </location>
</feature>
<dbReference type="AlphaFoldDB" id="A0A7T0IJB7"/>
<evidence type="ECO:0000256" key="5">
    <source>
        <dbReference type="ARBA" id="ARBA00022825"/>
    </source>
</evidence>
<feature type="active site" description="Nucleophile" evidence="8">
    <location>
        <position position="101"/>
    </location>
</feature>
<dbReference type="InterPro" id="IPR023562">
    <property type="entry name" value="ClpP/TepA"/>
</dbReference>
<dbReference type="GO" id="GO:0009368">
    <property type="term" value="C:endopeptidase Clp complex"/>
    <property type="evidence" value="ECO:0007669"/>
    <property type="project" value="TreeGrafter"/>
</dbReference>
<dbReference type="CDD" id="cd07017">
    <property type="entry name" value="S14_ClpP_2"/>
    <property type="match status" value="1"/>
</dbReference>
<organism evidence="13">
    <name type="scientific">Pilea microphylla</name>
    <dbReference type="NCBI Taxonomy" id="226284"/>
    <lineage>
        <taxon>Eukaryota</taxon>
        <taxon>Viridiplantae</taxon>
        <taxon>Streptophyta</taxon>
        <taxon>Embryophyta</taxon>
        <taxon>Tracheophyta</taxon>
        <taxon>Spermatophyta</taxon>
        <taxon>Magnoliopsida</taxon>
        <taxon>eudicotyledons</taxon>
        <taxon>Gunneridae</taxon>
        <taxon>Pentapetalae</taxon>
        <taxon>rosids</taxon>
        <taxon>fabids</taxon>
        <taxon>Rosales</taxon>
        <taxon>Urticaceae</taxon>
        <taxon>Pilea</taxon>
    </lineage>
</organism>
<protein>
    <recommendedName>
        <fullName evidence="8 12">ATP-dependent Clp protease proteolytic subunit</fullName>
        <ecNumber evidence="8 11">3.4.21.92</ecNumber>
    </recommendedName>
    <alternativeName>
        <fullName evidence="8">Endopeptidase Clp</fullName>
    </alternativeName>
</protein>
<dbReference type="EC" id="3.4.21.92" evidence="8 11"/>
<dbReference type="InterPro" id="IPR029045">
    <property type="entry name" value="ClpP/crotonase-like_dom_sf"/>
</dbReference>
<evidence type="ECO:0000256" key="10">
    <source>
        <dbReference type="PROSITE-ProRule" id="PRU10086"/>
    </source>
</evidence>